<keyword evidence="6" id="KW-0472">Membrane</keyword>
<dbReference type="RefSeq" id="WP_006980306.1">
    <property type="nucleotide sequence ID" value="NZ_ABVL01000008.1"/>
</dbReference>
<dbReference type="InterPro" id="IPR008271">
    <property type="entry name" value="Ser/Thr_kinase_AS"/>
</dbReference>
<dbReference type="PANTHER" id="PTHR43289">
    <property type="entry name" value="MITOGEN-ACTIVATED PROTEIN KINASE KINASE KINASE 20-RELATED"/>
    <property type="match status" value="1"/>
</dbReference>
<dbReference type="SMART" id="SM00220">
    <property type="entry name" value="S_TKc"/>
    <property type="match status" value="1"/>
</dbReference>
<dbReference type="PROSITE" id="PS00108">
    <property type="entry name" value="PROTEIN_KINASE_ST"/>
    <property type="match status" value="1"/>
</dbReference>
<dbReference type="GO" id="GO:0004674">
    <property type="term" value="F:protein serine/threonine kinase activity"/>
    <property type="evidence" value="ECO:0007669"/>
    <property type="project" value="UniProtKB-KW"/>
</dbReference>
<keyword evidence="6" id="KW-0812">Transmembrane</keyword>
<accession>B4D256</accession>
<keyword evidence="8" id="KW-0723">Serine/threonine-protein kinase</keyword>
<keyword evidence="9" id="KW-1185">Reference proteome</keyword>
<keyword evidence="4 5" id="KW-0067">ATP-binding</keyword>
<feature type="transmembrane region" description="Helical" evidence="6">
    <location>
        <begin position="568"/>
        <end position="588"/>
    </location>
</feature>
<dbReference type="InterPro" id="IPR025091">
    <property type="entry name" value="DUF4019"/>
</dbReference>
<evidence type="ECO:0000256" key="6">
    <source>
        <dbReference type="SAM" id="Phobius"/>
    </source>
</evidence>
<feature type="transmembrane region" description="Helical" evidence="6">
    <location>
        <begin position="483"/>
        <end position="509"/>
    </location>
</feature>
<dbReference type="CDD" id="cd14014">
    <property type="entry name" value="STKc_PknB_like"/>
    <property type="match status" value="1"/>
</dbReference>
<reference evidence="8 9" key="1">
    <citation type="journal article" date="2011" name="J. Bacteriol.">
        <title>Genome sequence of Chthoniobacter flavus Ellin428, an aerobic heterotrophic soil bacterium.</title>
        <authorList>
            <person name="Kant R."/>
            <person name="van Passel M.W."/>
            <person name="Palva A."/>
            <person name="Lucas S."/>
            <person name="Lapidus A."/>
            <person name="Glavina Del Rio T."/>
            <person name="Dalin E."/>
            <person name="Tice H."/>
            <person name="Bruce D."/>
            <person name="Goodwin L."/>
            <person name="Pitluck S."/>
            <person name="Larimer F.W."/>
            <person name="Land M.L."/>
            <person name="Hauser L."/>
            <person name="Sangwan P."/>
            <person name="de Vos W.M."/>
            <person name="Janssen P.H."/>
            <person name="Smidt H."/>
        </authorList>
    </citation>
    <scope>NUCLEOTIDE SEQUENCE [LARGE SCALE GENOMIC DNA]</scope>
    <source>
        <strain evidence="8 9">Ellin428</strain>
    </source>
</reference>
<dbReference type="Proteomes" id="UP000005824">
    <property type="component" value="Unassembled WGS sequence"/>
</dbReference>
<dbReference type="PROSITE" id="PS00107">
    <property type="entry name" value="PROTEIN_KINASE_ATP"/>
    <property type="match status" value="1"/>
</dbReference>
<evidence type="ECO:0000313" key="9">
    <source>
        <dbReference type="Proteomes" id="UP000005824"/>
    </source>
</evidence>
<feature type="binding site" evidence="5">
    <location>
        <position position="92"/>
    </location>
    <ligand>
        <name>ATP</name>
        <dbReference type="ChEBI" id="CHEBI:30616"/>
    </ligand>
</feature>
<dbReference type="GO" id="GO:0005524">
    <property type="term" value="F:ATP binding"/>
    <property type="evidence" value="ECO:0007669"/>
    <property type="project" value="UniProtKB-UniRule"/>
</dbReference>
<dbReference type="SUPFAM" id="SSF56112">
    <property type="entry name" value="Protein kinase-like (PK-like)"/>
    <property type="match status" value="1"/>
</dbReference>
<evidence type="ECO:0000256" key="5">
    <source>
        <dbReference type="PROSITE-ProRule" id="PRU10141"/>
    </source>
</evidence>
<evidence type="ECO:0000256" key="4">
    <source>
        <dbReference type="ARBA" id="ARBA00022840"/>
    </source>
</evidence>
<comment type="caution">
    <text evidence="8">The sequence shown here is derived from an EMBL/GenBank/DDBJ whole genome shotgun (WGS) entry which is preliminary data.</text>
</comment>
<evidence type="ECO:0000256" key="3">
    <source>
        <dbReference type="ARBA" id="ARBA00022777"/>
    </source>
</evidence>
<keyword evidence="3 8" id="KW-0418">Kinase</keyword>
<keyword evidence="1" id="KW-0808">Transferase</keyword>
<evidence type="ECO:0000256" key="1">
    <source>
        <dbReference type="ARBA" id="ARBA00022679"/>
    </source>
</evidence>
<gene>
    <name evidence="8" type="ORF">CfE428DRAFT_2981</name>
</gene>
<dbReference type="Gene3D" id="1.10.510.10">
    <property type="entry name" value="Transferase(Phosphotransferase) domain 1"/>
    <property type="match status" value="1"/>
</dbReference>
<dbReference type="InterPro" id="IPR000719">
    <property type="entry name" value="Prot_kinase_dom"/>
</dbReference>
<dbReference type="Pfam" id="PF13211">
    <property type="entry name" value="DUF4019"/>
    <property type="match status" value="1"/>
</dbReference>
<dbReference type="PANTHER" id="PTHR43289:SF6">
    <property type="entry name" value="SERINE_THREONINE-PROTEIN KINASE NEKL-3"/>
    <property type="match status" value="1"/>
</dbReference>
<feature type="transmembrane region" description="Helical" evidence="6">
    <location>
        <begin position="530"/>
        <end position="556"/>
    </location>
</feature>
<dbReference type="InterPro" id="IPR011009">
    <property type="entry name" value="Kinase-like_dom_sf"/>
</dbReference>
<dbReference type="InterPro" id="IPR017441">
    <property type="entry name" value="Protein_kinase_ATP_BS"/>
</dbReference>
<feature type="transmembrane region" description="Helical" evidence="6">
    <location>
        <begin position="449"/>
        <end position="471"/>
    </location>
</feature>
<protein>
    <submittedName>
        <fullName evidence="8">Serine/threonine protein kinase</fullName>
    </submittedName>
</protein>
<evidence type="ECO:0000259" key="7">
    <source>
        <dbReference type="PROSITE" id="PS50011"/>
    </source>
</evidence>
<dbReference type="PROSITE" id="PS50011">
    <property type="entry name" value="PROTEIN_KINASE_DOM"/>
    <property type="match status" value="1"/>
</dbReference>
<feature type="transmembrane region" description="Helical" evidence="6">
    <location>
        <begin position="675"/>
        <end position="694"/>
    </location>
</feature>
<keyword evidence="6" id="KW-1133">Transmembrane helix</keyword>
<dbReference type="eggNOG" id="COG0515">
    <property type="taxonomic scope" value="Bacteria"/>
</dbReference>
<keyword evidence="2 5" id="KW-0547">Nucleotide-binding</keyword>
<evidence type="ECO:0000313" key="8">
    <source>
        <dbReference type="EMBL" id="EDY19296.1"/>
    </source>
</evidence>
<feature type="transmembrane region" description="Helical" evidence="6">
    <location>
        <begin position="648"/>
        <end position="668"/>
    </location>
</feature>
<organism evidence="8 9">
    <name type="scientific">Chthoniobacter flavus Ellin428</name>
    <dbReference type="NCBI Taxonomy" id="497964"/>
    <lineage>
        <taxon>Bacteria</taxon>
        <taxon>Pseudomonadati</taxon>
        <taxon>Verrucomicrobiota</taxon>
        <taxon>Spartobacteria</taxon>
        <taxon>Chthoniobacterales</taxon>
        <taxon>Chthoniobacteraceae</taxon>
        <taxon>Chthoniobacter</taxon>
    </lineage>
</organism>
<dbReference type="Pfam" id="PF00069">
    <property type="entry name" value="Pkinase"/>
    <property type="match status" value="1"/>
</dbReference>
<dbReference type="EMBL" id="ABVL01000008">
    <property type="protein sequence ID" value="EDY19296.1"/>
    <property type="molecule type" value="Genomic_DNA"/>
</dbReference>
<name>B4D256_9BACT</name>
<feature type="transmembrane region" description="Helical" evidence="6">
    <location>
        <begin position="623"/>
        <end position="642"/>
    </location>
</feature>
<dbReference type="Gene3D" id="3.30.200.20">
    <property type="entry name" value="Phosphorylase Kinase, domain 1"/>
    <property type="match status" value="1"/>
</dbReference>
<dbReference type="STRING" id="497964.CfE428DRAFT_2981"/>
<feature type="domain" description="Protein kinase" evidence="7">
    <location>
        <begin position="63"/>
        <end position="342"/>
    </location>
</feature>
<dbReference type="InParanoid" id="B4D256"/>
<sequence length="995" mass="109009">MNESIPKCPRCGAVLPANAPEGLCPRCLAALPFGTETAVTEEPKRPVQPPLSPEELAPHFPQLEIFECLGRGGMGVVYKARQKSLNRLVALKLLAPERADDPQFAVRFEKEAQALAALNHPNIVGVYDFGQAGGFYYLLMEFVDGVNLRQLLQTRRLAPKEALSIVPPVCDALQFAHEHGIVHRDIKPENLLLDKTGRVKIADFGIAKIIAASPGEHSTGKKGASTGTATLTVGTPAYAAPEQREANGEADHRADIYSLGVVLYEMLTGERPKDKFELPSKRVQIDVRIDDIVLRALQDAPERRYQSAAEFRTQVETIAHSTGATNEGTAEATALRAVHAWLELFDRGEYAATWDVTSTWFRREVTKENWTAKVLSVRPPLGDLVSREILDTRFVAGGSRFQVRFKTAFAGMPEATETVNFMRERDGAWKATGYLIRPADYEERRYPRLAALGAWWALLLPVSFILIFLLRSHAMNPATPGRLILLLVPIILAGLAAPIATTLLGWVAAVRLRRANGQRRGLGLAVFDGLLFPLLIVNVAIGIFWYSVTAFVVAWVHSRGWHPTDPRALDYVLIAGCGLVTVITSAWADWHIARRVWHAVQRRPDSPPAEPPVAARNTPLSTAALSCTWASGILTGITWILMPRPPEFVLWSILITALAGLALAIPSLRTPHGKWSLGFCACIVLAWVFLWKLLTSDTAPLAATIEPAEPSVPKAANPAESAPADANSLAQPPALRFLAWQEKDSSAPLWTRAWHPDGSPVIRADEIALLKLKLFHVPSVEERPDPQGRRPRFLNIWFSHPDFDMASSFQDIALRDEQGQPLVGVKTGFSRAWLSATPETQNVGWIGCAISPGWSSDVPARVTVRLNYVVGSLENTEAIEPDFNGGMPLEGSSQLGGIGQNAEGNAFVTVAVNAAQLKSRKFGALVVAKDGRRLLPTDYYTVPGGVLEMENFQFPVSLAQVANFVVGTRPIRTEEWKDVVLWPTKDAPVATPPRK</sequence>
<dbReference type="AlphaFoldDB" id="B4D256"/>
<evidence type="ECO:0000256" key="2">
    <source>
        <dbReference type="ARBA" id="ARBA00022741"/>
    </source>
</evidence>
<proteinExistence type="predicted"/>